<accession>A0A8X6PPW8</accession>
<dbReference type="OrthoDB" id="10524689at2759"/>
<evidence type="ECO:0000256" key="1">
    <source>
        <dbReference type="SAM" id="MobiDB-lite"/>
    </source>
</evidence>
<reference evidence="2" key="1">
    <citation type="submission" date="2020-08" db="EMBL/GenBank/DDBJ databases">
        <title>Multicomponent nature underlies the extraordinary mechanical properties of spider dragline silk.</title>
        <authorList>
            <person name="Kono N."/>
            <person name="Nakamura H."/>
            <person name="Mori M."/>
            <person name="Yoshida Y."/>
            <person name="Ohtoshi R."/>
            <person name="Malay A.D."/>
            <person name="Moran D.A.P."/>
            <person name="Tomita M."/>
            <person name="Numata K."/>
            <person name="Arakawa K."/>
        </authorList>
    </citation>
    <scope>NUCLEOTIDE SEQUENCE</scope>
</reference>
<proteinExistence type="predicted"/>
<protein>
    <submittedName>
        <fullName evidence="2">Uncharacterized protein</fullName>
    </submittedName>
</protein>
<evidence type="ECO:0000313" key="2">
    <source>
        <dbReference type="EMBL" id="GFT82359.1"/>
    </source>
</evidence>
<organism evidence="2 3">
    <name type="scientific">Nephila pilipes</name>
    <name type="common">Giant wood spider</name>
    <name type="synonym">Nephila maculata</name>
    <dbReference type="NCBI Taxonomy" id="299642"/>
    <lineage>
        <taxon>Eukaryota</taxon>
        <taxon>Metazoa</taxon>
        <taxon>Ecdysozoa</taxon>
        <taxon>Arthropoda</taxon>
        <taxon>Chelicerata</taxon>
        <taxon>Arachnida</taxon>
        <taxon>Araneae</taxon>
        <taxon>Araneomorphae</taxon>
        <taxon>Entelegynae</taxon>
        <taxon>Araneoidea</taxon>
        <taxon>Nephilidae</taxon>
        <taxon>Nephila</taxon>
    </lineage>
</organism>
<evidence type="ECO:0000313" key="3">
    <source>
        <dbReference type="Proteomes" id="UP000887013"/>
    </source>
</evidence>
<comment type="caution">
    <text evidence="2">The sequence shown here is derived from an EMBL/GenBank/DDBJ whole genome shotgun (WGS) entry which is preliminary data.</text>
</comment>
<dbReference type="AlphaFoldDB" id="A0A8X6PPW8"/>
<feature type="compositionally biased region" description="Basic and acidic residues" evidence="1">
    <location>
        <begin position="1"/>
        <end position="27"/>
    </location>
</feature>
<name>A0A8X6PPW8_NEPPI</name>
<gene>
    <name evidence="2" type="ORF">NPIL_12791</name>
</gene>
<feature type="region of interest" description="Disordered" evidence="1">
    <location>
        <begin position="1"/>
        <end position="38"/>
    </location>
</feature>
<dbReference type="Proteomes" id="UP000887013">
    <property type="component" value="Unassembled WGS sequence"/>
</dbReference>
<keyword evidence="3" id="KW-1185">Reference proteome</keyword>
<sequence length="94" mass="11121">MARQKTSDKNRSRDRKKERSRESDEERRHRRRDRRISAISSPPVVSAFRRCCEADFTLSPRQPKVIRELSLVRWLSGRLRALDHNPIRPLKAGS</sequence>
<dbReference type="EMBL" id="BMAW01118961">
    <property type="protein sequence ID" value="GFT82359.1"/>
    <property type="molecule type" value="Genomic_DNA"/>
</dbReference>